<keyword evidence="2" id="KW-1185">Reference proteome</keyword>
<name>A0ACB8DCZ8_DERSI</name>
<sequence>MLKTTVSTALPTGGGVKCGPSVDAGALASESPAPRCLRFCPRLAVLLLRGRNGSASSITFLRASAASDCTMDRRKPLLRHNSAKPASNVVAERHRFGRRVQQPGEAIDEYVTALRELSATCSFHSQEDSRVYRLGACVSGFFWKVGATTIREISHVTASLIEHRRQMVALFVVGFLCVLISAGGVLLFFVLRQERAHYLDACSTLGCKRAAGDLERLIDVSIDPCHDFYGHVCRRWLSHYDAGYVERAARDLLRDLNSSLSEVDEPNRVSPRLFSLAQFYQLCNRFIGARNLQLSDMLRPFKQYIDLLALSTFPEVIGRVVNLSLVHGVRTLLDIRLVRMPKAAVRLRIGCGISLAQKCCENSSAELHLYLKTLLSAVSEMLPKNEPRRSLNASDIADIDAYVRPLMVAPINEQSYTISVFESLNSLISSDQWQVAINMALPVTSRLGKHSRVIVTNVDAITKLLAYFGSRKDKGVVYVYVQLLMEAMRFDYLRRRSAEGPDGAVRTCLRATWSALSGTKGVVASKFIRAHETMARAVFERVLSSVLQDAESSPWMGDLIKRNAKVTLGGVSLRSFAAAMSNAPASEDTSVSGLSASSAPSEFPGLFMDLRRARQNRFLEDPPLLRVGTDEYGSDDFLFFESRVVYDVVSNSLRVPEAVRREPILYPEDVPLEFALGTLGMLMARELLRAAVPNRMPSLWTSQEQCVDSLARGAMNISLERPQDNRAPEYYFWLQGARTAYAALSASYAAERRAANWDTFWRAAQRTFFRRFCLLSCRPQHDTPEERHSLEPAFVNLRPPAVPARVSCLLPLLNMPEFVEAFECSQTAPACALA</sequence>
<dbReference type="Proteomes" id="UP000821865">
    <property type="component" value="Chromosome 2"/>
</dbReference>
<proteinExistence type="predicted"/>
<gene>
    <name evidence="1" type="ORF">HPB49_013932</name>
</gene>
<organism evidence="1 2">
    <name type="scientific">Dermacentor silvarum</name>
    <name type="common">Tick</name>
    <dbReference type="NCBI Taxonomy" id="543639"/>
    <lineage>
        <taxon>Eukaryota</taxon>
        <taxon>Metazoa</taxon>
        <taxon>Ecdysozoa</taxon>
        <taxon>Arthropoda</taxon>
        <taxon>Chelicerata</taxon>
        <taxon>Arachnida</taxon>
        <taxon>Acari</taxon>
        <taxon>Parasitiformes</taxon>
        <taxon>Ixodida</taxon>
        <taxon>Ixodoidea</taxon>
        <taxon>Ixodidae</taxon>
        <taxon>Rhipicephalinae</taxon>
        <taxon>Dermacentor</taxon>
    </lineage>
</organism>
<reference evidence="1" key="1">
    <citation type="submission" date="2020-05" db="EMBL/GenBank/DDBJ databases">
        <title>Large-scale comparative analyses of tick genomes elucidate their genetic diversity and vector capacities.</title>
        <authorList>
            <person name="Jia N."/>
            <person name="Wang J."/>
            <person name="Shi W."/>
            <person name="Du L."/>
            <person name="Sun Y."/>
            <person name="Zhan W."/>
            <person name="Jiang J."/>
            <person name="Wang Q."/>
            <person name="Zhang B."/>
            <person name="Ji P."/>
            <person name="Sakyi L.B."/>
            <person name="Cui X."/>
            <person name="Yuan T."/>
            <person name="Jiang B."/>
            <person name="Yang W."/>
            <person name="Lam T.T.-Y."/>
            <person name="Chang Q."/>
            <person name="Ding S."/>
            <person name="Wang X."/>
            <person name="Zhu J."/>
            <person name="Ruan X."/>
            <person name="Zhao L."/>
            <person name="Wei J."/>
            <person name="Que T."/>
            <person name="Du C."/>
            <person name="Cheng J."/>
            <person name="Dai P."/>
            <person name="Han X."/>
            <person name="Huang E."/>
            <person name="Gao Y."/>
            <person name="Liu J."/>
            <person name="Shao H."/>
            <person name="Ye R."/>
            <person name="Li L."/>
            <person name="Wei W."/>
            <person name="Wang X."/>
            <person name="Wang C."/>
            <person name="Yang T."/>
            <person name="Huo Q."/>
            <person name="Li W."/>
            <person name="Guo W."/>
            <person name="Chen H."/>
            <person name="Zhou L."/>
            <person name="Ni X."/>
            <person name="Tian J."/>
            <person name="Zhou Y."/>
            <person name="Sheng Y."/>
            <person name="Liu T."/>
            <person name="Pan Y."/>
            <person name="Xia L."/>
            <person name="Li J."/>
            <person name="Zhao F."/>
            <person name="Cao W."/>
        </authorList>
    </citation>
    <scope>NUCLEOTIDE SEQUENCE</scope>
    <source>
        <strain evidence="1">Dsil-2018</strain>
    </source>
</reference>
<accession>A0ACB8DCZ8</accession>
<comment type="caution">
    <text evidence="1">The sequence shown here is derived from an EMBL/GenBank/DDBJ whole genome shotgun (WGS) entry which is preliminary data.</text>
</comment>
<evidence type="ECO:0000313" key="1">
    <source>
        <dbReference type="EMBL" id="KAH7966134.1"/>
    </source>
</evidence>
<evidence type="ECO:0000313" key="2">
    <source>
        <dbReference type="Proteomes" id="UP000821865"/>
    </source>
</evidence>
<protein>
    <submittedName>
        <fullName evidence="1">Uncharacterized protein</fullName>
    </submittedName>
</protein>
<dbReference type="EMBL" id="CM023471">
    <property type="protein sequence ID" value="KAH7966134.1"/>
    <property type="molecule type" value="Genomic_DNA"/>
</dbReference>